<dbReference type="SUPFAM" id="SSF53474">
    <property type="entry name" value="alpha/beta-Hydrolases"/>
    <property type="match status" value="1"/>
</dbReference>
<evidence type="ECO:0000256" key="7">
    <source>
        <dbReference type="ARBA" id="ARBA00023180"/>
    </source>
</evidence>
<evidence type="ECO:0000313" key="11">
    <source>
        <dbReference type="Proteomes" id="UP000887229"/>
    </source>
</evidence>
<protein>
    <recommendedName>
        <fullName evidence="3">Palmitoyl-protein thioesterase 1</fullName>
        <ecNumber evidence="2">3.1.2.22</ecNumber>
    </recommendedName>
    <alternativeName>
        <fullName evidence="8">Palmitoyl-protein hydrolase 1</fullName>
    </alternativeName>
</protein>
<dbReference type="EC" id="3.1.2.22" evidence="2"/>
<dbReference type="Pfam" id="PF02089">
    <property type="entry name" value="Palm_thioest"/>
    <property type="match status" value="1"/>
</dbReference>
<dbReference type="GO" id="GO:0008474">
    <property type="term" value="F:palmitoyl-(protein) hydrolase activity"/>
    <property type="evidence" value="ECO:0007669"/>
    <property type="project" value="UniProtKB-EC"/>
</dbReference>
<keyword evidence="11" id="KW-1185">Reference proteome</keyword>
<dbReference type="FunFam" id="3.40.50.1820:FF:000107">
    <property type="entry name" value="Palmitoyl-protein thioesterase 1"/>
    <property type="match status" value="1"/>
</dbReference>
<dbReference type="Proteomes" id="UP000887229">
    <property type="component" value="Unassembled WGS sequence"/>
</dbReference>
<gene>
    <name evidence="10" type="ORF">F5Z01DRAFT_666786</name>
</gene>
<organism evidence="10 11">
    <name type="scientific">Emericellopsis atlantica</name>
    <dbReference type="NCBI Taxonomy" id="2614577"/>
    <lineage>
        <taxon>Eukaryota</taxon>
        <taxon>Fungi</taxon>
        <taxon>Dikarya</taxon>
        <taxon>Ascomycota</taxon>
        <taxon>Pezizomycotina</taxon>
        <taxon>Sordariomycetes</taxon>
        <taxon>Hypocreomycetidae</taxon>
        <taxon>Hypocreales</taxon>
        <taxon>Bionectriaceae</taxon>
        <taxon>Emericellopsis</taxon>
    </lineage>
</organism>
<reference evidence="10" key="1">
    <citation type="journal article" date="2021" name="IMA Fungus">
        <title>Genomic characterization of three marine fungi, including Emericellopsis atlantica sp. nov. with signatures of a generalist lifestyle and marine biomass degradation.</title>
        <authorList>
            <person name="Hagestad O.C."/>
            <person name="Hou L."/>
            <person name="Andersen J.H."/>
            <person name="Hansen E.H."/>
            <person name="Altermark B."/>
            <person name="Li C."/>
            <person name="Kuhnert E."/>
            <person name="Cox R.J."/>
            <person name="Crous P.W."/>
            <person name="Spatafora J.W."/>
            <person name="Lail K."/>
            <person name="Amirebrahimi M."/>
            <person name="Lipzen A."/>
            <person name="Pangilinan J."/>
            <person name="Andreopoulos W."/>
            <person name="Hayes R.D."/>
            <person name="Ng V."/>
            <person name="Grigoriev I.V."/>
            <person name="Jackson S.A."/>
            <person name="Sutton T.D.S."/>
            <person name="Dobson A.D.W."/>
            <person name="Rama T."/>
        </authorList>
    </citation>
    <scope>NUCLEOTIDE SEQUENCE</scope>
    <source>
        <strain evidence="10">TS7</strain>
    </source>
</reference>
<evidence type="ECO:0000256" key="4">
    <source>
        <dbReference type="ARBA" id="ARBA00022729"/>
    </source>
</evidence>
<evidence type="ECO:0000256" key="8">
    <source>
        <dbReference type="ARBA" id="ARBA00031934"/>
    </source>
</evidence>
<feature type="signal peptide" evidence="9">
    <location>
        <begin position="1"/>
        <end position="19"/>
    </location>
</feature>
<evidence type="ECO:0000256" key="6">
    <source>
        <dbReference type="ARBA" id="ARBA00023157"/>
    </source>
</evidence>
<name>A0A9P7ZE24_9HYPO</name>
<dbReference type="PANTHER" id="PTHR11247:SF8">
    <property type="entry name" value="PALMITOYL-PROTEIN THIOESTERASE 1"/>
    <property type="match status" value="1"/>
</dbReference>
<evidence type="ECO:0000256" key="2">
    <source>
        <dbReference type="ARBA" id="ARBA00012423"/>
    </source>
</evidence>
<evidence type="ECO:0000256" key="1">
    <source>
        <dbReference type="ARBA" id="ARBA00010758"/>
    </source>
</evidence>
<dbReference type="InterPro" id="IPR029058">
    <property type="entry name" value="AB_hydrolase_fold"/>
</dbReference>
<comment type="caution">
    <text evidence="10">The sequence shown here is derived from an EMBL/GenBank/DDBJ whole genome shotgun (WGS) entry which is preliminary data.</text>
</comment>
<dbReference type="InterPro" id="IPR002472">
    <property type="entry name" value="Palm_thioest"/>
</dbReference>
<keyword evidence="7" id="KW-0325">Glycoprotein</keyword>
<dbReference type="PRINTS" id="PR00414">
    <property type="entry name" value="PPTHIESTRASE"/>
</dbReference>
<sequence length="318" mass="35251">MQLKAPFLSLFLAAGFCLASDDVDDTPLPLVIWHGLGDTFDGEGIQQVASLAEAINPGTFVHIVSLGDDANADRSATFFGNVTSQLETVCEALASHPILSTAPAIDALGFSQGGQFLRGYVERCNNPPVRSLVTYGSQHNGIVEFKACGSTDWLCKGAMALLRFNTFGAFVQSRLVPAQYYRDPADYDAYLEGSNYLADINNERAEKNEKYAERIAKLSNFVMYLFSEDTTVVPKVTGWFQEVNGTDVIPLRKRQMYKEDWLGLKKLDEKGGLRFRSIDGDHMQITEEALNETMSDFYGPYGRTFKAEKAAEGLWDEL</sequence>
<keyword evidence="6" id="KW-1015">Disulfide bond</keyword>
<dbReference type="RefSeq" id="XP_046114224.1">
    <property type="nucleotide sequence ID" value="XM_046264254.1"/>
</dbReference>
<dbReference type="Gene3D" id="3.40.50.1820">
    <property type="entry name" value="alpha/beta hydrolase"/>
    <property type="match status" value="1"/>
</dbReference>
<evidence type="ECO:0000256" key="3">
    <source>
        <dbReference type="ARBA" id="ARBA00014212"/>
    </source>
</evidence>
<dbReference type="AlphaFoldDB" id="A0A9P7ZE24"/>
<keyword evidence="4 9" id="KW-0732">Signal</keyword>
<accession>A0A9P7ZE24</accession>
<dbReference type="OrthoDB" id="10263094at2759"/>
<dbReference type="PANTHER" id="PTHR11247">
    <property type="entry name" value="PALMITOYL-PROTEIN THIOESTERASE/DOLICHYLDIPHOSPHATASE 1"/>
    <property type="match status" value="1"/>
</dbReference>
<evidence type="ECO:0000313" key="10">
    <source>
        <dbReference type="EMBL" id="KAG9250300.1"/>
    </source>
</evidence>
<evidence type="ECO:0000256" key="5">
    <source>
        <dbReference type="ARBA" id="ARBA00022801"/>
    </source>
</evidence>
<dbReference type="EMBL" id="MU251280">
    <property type="protein sequence ID" value="KAG9250300.1"/>
    <property type="molecule type" value="Genomic_DNA"/>
</dbReference>
<proteinExistence type="inferred from homology"/>
<comment type="similarity">
    <text evidence="1">Belongs to the palmitoyl-protein thioesterase family.</text>
</comment>
<keyword evidence="5" id="KW-0378">Hydrolase</keyword>
<evidence type="ECO:0000256" key="9">
    <source>
        <dbReference type="SAM" id="SignalP"/>
    </source>
</evidence>
<dbReference type="GeneID" id="70295157"/>
<feature type="chain" id="PRO_5040325090" description="Palmitoyl-protein thioesterase 1" evidence="9">
    <location>
        <begin position="20"/>
        <end position="318"/>
    </location>
</feature>